<reference evidence="1" key="1">
    <citation type="journal article" date="2020" name="Nature">
        <title>Giant virus diversity and host interactions through global metagenomics.</title>
        <authorList>
            <person name="Schulz F."/>
            <person name="Roux S."/>
            <person name="Paez-Espino D."/>
            <person name="Jungbluth S."/>
            <person name="Walsh D.A."/>
            <person name="Denef V.J."/>
            <person name="McMahon K.D."/>
            <person name="Konstantinidis K.T."/>
            <person name="Eloe-Fadrosh E.A."/>
            <person name="Kyrpides N.C."/>
            <person name="Woyke T."/>
        </authorList>
    </citation>
    <scope>NUCLEOTIDE SEQUENCE</scope>
    <source>
        <strain evidence="1">GVMAG-M-3300020185-33</strain>
    </source>
</reference>
<organism evidence="1">
    <name type="scientific">viral metagenome</name>
    <dbReference type="NCBI Taxonomy" id="1070528"/>
    <lineage>
        <taxon>unclassified sequences</taxon>
        <taxon>metagenomes</taxon>
        <taxon>organismal metagenomes</taxon>
    </lineage>
</organism>
<dbReference type="EMBL" id="MN739335">
    <property type="protein sequence ID" value="QHS99157.1"/>
    <property type="molecule type" value="Genomic_DNA"/>
</dbReference>
<dbReference type="AlphaFoldDB" id="A0A6C0C3I0"/>
<protein>
    <submittedName>
        <fullName evidence="1">Uncharacterized protein</fullName>
    </submittedName>
</protein>
<sequence>MPSQTHGRVRNGFHIFANSKGQSSNLNHSPCDKNSACEKAYCCGPAIQPHSSKPRERTRGLCSFVKNSGRDRALALGGIGSRSSAVKRAITRRVQNRNQKAPGYVPSASQPRNATQWPTKNSVCEVKCSCCITTKN</sequence>
<proteinExistence type="predicted"/>
<name>A0A6C0C3I0_9ZZZZ</name>
<evidence type="ECO:0000313" key="1">
    <source>
        <dbReference type="EMBL" id="QHS99157.1"/>
    </source>
</evidence>
<accession>A0A6C0C3I0</accession>